<comment type="caution">
    <text evidence="1">The sequence shown here is derived from an EMBL/GenBank/DDBJ whole genome shotgun (WGS) entry which is preliminary data.</text>
</comment>
<dbReference type="EMBL" id="SACQ01000002">
    <property type="protein sequence ID" value="RVU31745.1"/>
    <property type="molecule type" value="Genomic_DNA"/>
</dbReference>
<dbReference type="Proteomes" id="UP000282818">
    <property type="component" value="Unassembled WGS sequence"/>
</dbReference>
<reference evidence="1 2" key="1">
    <citation type="submission" date="2019-01" db="EMBL/GenBank/DDBJ databases">
        <authorList>
            <person name="Chen W.-M."/>
        </authorList>
    </citation>
    <scope>NUCLEOTIDE SEQUENCE [LARGE SCALE GENOMIC DNA]</scope>
    <source>
        <strain evidence="1 2">HPM-16</strain>
    </source>
</reference>
<name>A0A437QB93_9GAMM</name>
<dbReference type="RefSeq" id="WP_127693604.1">
    <property type="nucleotide sequence ID" value="NZ_SACQ01000002.1"/>
</dbReference>
<protein>
    <submittedName>
        <fullName evidence="1">Uncharacterized protein</fullName>
    </submittedName>
</protein>
<evidence type="ECO:0000313" key="2">
    <source>
        <dbReference type="Proteomes" id="UP000282818"/>
    </source>
</evidence>
<dbReference type="AlphaFoldDB" id="A0A437QB93"/>
<organism evidence="1 2">
    <name type="scientific">Neptunomonas marina</name>
    <dbReference type="NCBI Taxonomy" id="1815562"/>
    <lineage>
        <taxon>Bacteria</taxon>
        <taxon>Pseudomonadati</taxon>
        <taxon>Pseudomonadota</taxon>
        <taxon>Gammaproteobacteria</taxon>
        <taxon>Oceanospirillales</taxon>
        <taxon>Oceanospirillaceae</taxon>
        <taxon>Neptunomonas</taxon>
    </lineage>
</organism>
<accession>A0A437QB93</accession>
<sequence>MIGTQLESSGWRQGSIVTRDAVPSLLEGRGYDDLDDIVLIIASQSCDIANNNLASDPYIEASIARIVEKSNGNLAYNKNPRFLHMPILVETDGQEVFDEVSVELKAYEKIQIPKEQLLELLPDSQRAIEAKQLDSYTSWLAARYSRPALPTEFNNRIAAADPKDKRKKKAKSANQHLSGIYVEILPDREITPEENYQINLLGLVPTDFTDNIQSAIDALNSYSDILISAGMDVTPAVRREDEVSIAVIKRFKRFYYDDLSIREDAPLPPETEVII</sequence>
<keyword evidence="2" id="KW-1185">Reference proteome</keyword>
<proteinExistence type="predicted"/>
<evidence type="ECO:0000313" key="1">
    <source>
        <dbReference type="EMBL" id="RVU31745.1"/>
    </source>
</evidence>
<gene>
    <name evidence="1" type="ORF">EOE65_07130</name>
</gene>